<dbReference type="Pfam" id="PF13300">
    <property type="entry name" value="DUF4078"/>
    <property type="match status" value="1"/>
</dbReference>
<dbReference type="InterPro" id="IPR011990">
    <property type="entry name" value="TPR-like_helical_dom_sf"/>
</dbReference>
<feature type="domain" description="CCDC174 alpha/beta GRSR" evidence="3">
    <location>
        <begin position="148"/>
        <end position="176"/>
    </location>
</feature>
<feature type="region of interest" description="Disordered" evidence="2">
    <location>
        <begin position="32"/>
        <end position="63"/>
    </location>
</feature>
<dbReference type="InterPro" id="IPR057464">
    <property type="entry name" value="CCDC174_GRSR"/>
</dbReference>
<evidence type="ECO:0000259" key="3">
    <source>
        <dbReference type="Pfam" id="PF25449"/>
    </source>
</evidence>
<dbReference type="SUPFAM" id="SSF48452">
    <property type="entry name" value="TPR-like"/>
    <property type="match status" value="1"/>
</dbReference>
<dbReference type="GO" id="GO:1990112">
    <property type="term" value="C:RQC complex"/>
    <property type="evidence" value="ECO:0007669"/>
    <property type="project" value="TreeGrafter"/>
</dbReference>
<evidence type="ECO:0000313" key="4">
    <source>
        <dbReference type="EMBL" id="JAQ02090.1"/>
    </source>
</evidence>
<dbReference type="Pfam" id="PF04910">
    <property type="entry name" value="Tcf25"/>
    <property type="match status" value="1"/>
</dbReference>
<feature type="region of interest" description="Disordered" evidence="2">
    <location>
        <begin position="106"/>
        <end position="147"/>
    </location>
</feature>
<feature type="compositionally biased region" description="Basic and acidic residues" evidence="2">
    <location>
        <begin position="165"/>
        <end position="190"/>
    </location>
</feature>
<evidence type="ECO:0000256" key="1">
    <source>
        <dbReference type="SAM" id="Coils"/>
    </source>
</evidence>
<accession>A0A146L5X6</accession>
<feature type="compositionally biased region" description="Acidic residues" evidence="2">
    <location>
        <begin position="957"/>
        <end position="971"/>
    </location>
</feature>
<dbReference type="EMBL" id="GDHC01016539">
    <property type="protein sequence ID" value="JAQ02090.1"/>
    <property type="molecule type" value="Transcribed_RNA"/>
</dbReference>
<feature type="region of interest" description="Disordered" evidence="2">
    <location>
        <begin position="165"/>
        <end position="198"/>
    </location>
</feature>
<evidence type="ECO:0000256" key="2">
    <source>
        <dbReference type="SAM" id="MobiDB-lite"/>
    </source>
</evidence>
<feature type="compositionally biased region" description="Basic residues" evidence="2">
    <location>
        <begin position="411"/>
        <end position="421"/>
    </location>
</feature>
<dbReference type="InterPro" id="IPR006994">
    <property type="entry name" value="TCF25/Rqc1"/>
</dbReference>
<keyword evidence="1" id="KW-0175">Coiled coil</keyword>
<protein>
    <submittedName>
        <fullName evidence="4">Transcription factor 25</fullName>
    </submittedName>
</protein>
<feature type="region of interest" description="Disordered" evidence="2">
    <location>
        <begin position="951"/>
        <end position="971"/>
    </location>
</feature>
<dbReference type="Gene3D" id="1.25.40.10">
    <property type="entry name" value="Tetratricopeptide repeat domain"/>
    <property type="match status" value="1"/>
</dbReference>
<feature type="compositionally biased region" description="Acidic residues" evidence="2">
    <location>
        <begin position="132"/>
        <end position="147"/>
    </location>
</feature>
<dbReference type="PANTHER" id="PTHR22684">
    <property type="entry name" value="NULP1-RELATED"/>
    <property type="match status" value="1"/>
</dbReference>
<dbReference type="AlphaFoldDB" id="A0A146L5X6"/>
<sequence>MKSGKTIDISKSSLVSLKAELIRKKEEADKLRGSESYVKLPSKPKPVVKANPGVSQRNERDVAEMTSEEVDLLQKSKDILKIKSSLYDQLHSGSLVSDDGKSRYLVDFENKPPAPSTEDEVIGPLPPTQEEAQTDESNDEFDEDDDGWVEYKDCLGRSRKCLREDLPAMQKRDQSLSDVLLKEPPKKEETVSAAPQDEDEQLRELIHNDSHLEELRKKWEQKEMELLTKQNVHYEDLLFDEARSHGVGYWRFSTDEAKRLEEQDMLRKIRVETEQKQKEAKALRERREQQRQARLIAARQRQRARLGLPPLDPKEILGQTEEVKEPEAPVEEVTEDLEIRLRKAAHVRPWDVGKDGAQQPVMTQEEWVEKKREERIDEFAPLHTSIPTPTMSESVSTMDLLPNETTAIVKKKKKKKKKKSCKVPSSNTRSSEDNIEDEVERSVREVNEILGEMEEADASNLADTPAPHPRKCFLTIDHRALNPNNELRRIFGSKIVQNEQTKKRGRSRGHIKSTVLVTPKDNWPQIGKPGISMRLVETKNGVQYFSYEHSLNYQQIQMRFLDAVESLNPDYIVGIINTHPYHVDALLQLSDLCRLSDDLSMAAEFIQRALYCLECAFHPSFLISSGRCRLDYRKQENRSLYISLFKHMMSIGSRACYRTALEFSKLILSLDPDGDPLAIILAMDFYALRAQEYDWLLKMFHECEPTRNLSQLPNFAYSLAVAHFQLGDVEAAHAQLQKALIQFPGVLLALTEKCSVQVDSRILNSSFFRDATDKQSKSLTQLEVLYVARCYHVWKESELLPWLENNVHRVLDRVEAHDPLVEEWEKHRQTRYPATPRNILRHIILSDVKDIPILTSEELPAPMFNFDPLPPADSINLYTRPTRTATYEENGTLVIFLRSLMPNYNMNQVVSDEAGDEAAEGAGGAGGSGVDFRRSVASLLDAMRDLVSNIHLPDVPGDGDVEDDPDSDDHP</sequence>
<organism evidence="4">
    <name type="scientific">Lygus hesperus</name>
    <name type="common">Western plant bug</name>
    <dbReference type="NCBI Taxonomy" id="30085"/>
    <lineage>
        <taxon>Eukaryota</taxon>
        <taxon>Metazoa</taxon>
        <taxon>Ecdysozoa</taxon>
        <taxon>Arthropoda</taxon>
        <taxon>Hexapoda</taxon>
        <taxon>Insecta</taxon>
        <taxon>Pterygota</taxon>
        <taxon>Neoptera</taxon>
        <taxon>Paraneoptera</taxon>
        <taxon>Hemiptera</taxon>
        <taxon>Heteroptera</taxon>
        <taxon>Panheteroptera</taxon>
        <taxon>Cimicomorpha</taxon>
        <taxon>Miridae</taxon>
        <taxon>Mirini</taxon>
        <taxon>Lygus</taxon>
    </lineage>
</organism>
<name>A0A146L5X6_LYGHE</name>
<proteinExistence type="predicted"/>
<feature type="region of interest" description="Disordered" evidence="2">
    <location>
        <begin position="411"/>
        <end position="440"/>
    </location>
</feature>
<feature type="coiled-coil region" evidence="1">
    <location>
        <begin position="266"/>
        <end position="293"/>
    </location>
</feature>
<dbReference type="Pfam" id="PF25449">
    <property type="entry name" value="CCDC174_GRSR"/>
    <property type="match status" value="1"/>
</dbReference>
<reference evidence="4" key="1">
    <citation type="journal article" date="2016" name="Gigascience">
        <title>De novo construction of an expanded transcriptome assembly for the western tarnished plant bug, Lygus hesperus.</title>
        <authorList>
            <person name="Tassone E.E."/>
            <person name="Geib S.M."/>
            <person name="Hall B."/>
            <person name="Fabrick J.A."/>
            <person name="Brent C.S."/>
            <person name="Hull J.J."/>
        </authorList>
    </citation>
    <scope>NUCLEOTIDE SEQUENCE</scope>
</reference>
<feature type="compositionally biased region" description="Low complexity" evidence="2">
    <location>
        <begin position="38"/>
        <end position="49"/>
    </location>
</feature>
<dbReference type="PANTHER" id="PTHR22684:SF0">
    <property type="entry name" value="RIBOSOME QUALITY CONTROL COMPLEX SUBUNIT TCF25"/>
    <property type="match status" value="1"/>
</dbReference>
<gene>
    <name evidence="4" type="primary">TCF25</name>
    <name evidence="4" type="ORF">g.73573</name>
</gene>